<keyword evidence="2" id="KW-0808">Transferase</keyword>
<dbReference type="InterPro" id="IPR029044">
    <property type="entry name" value="Nucleotide-diphossugar_trans"/>
</dbReference>
<dbReference type="eggNOG" id="COG1215">
    <property type="taxonomic scope" value="Bacteria"/>
</dbReference>
<dbReference type="HOGENOM" id="CLU_025996_0_7_5"/>
<reference evidence="2 3" key="1">
    <citation type="submission" date="2014-09" db="EMBL/GenBank/DDBJ databases">
        <title>Using Illumina technology Improving SMRT sequencing Genome Assembly by RASTools.</title>
        <authorList>
            <person name="Zhou Y."/>
            <person name="Ma T."/>
            <person name="Liu T."/>
        </authorList>
    </citation>
    <scope>NUCLEOTIDE SEQUENCE [LARGE SCALE GENOMIC DNA]</scope>
    <source>
        <strain evidence="2 3">ATCC 55669</strain>
        <plasmid evidence="3">Plasmid STP1</plasmid>
    </source>
</reference>
<dbReference type="Gene3D" id="3.90.550.10">
    <property type="entry name" value="Spore Coat Polysaccharide Biosynthesis Protein SpsA, Chain A"/>
    <property type="match status" value="1"/>
</dbReference>
<dbReference type="AlphaFoldDB" id="A0A097ELH5"/>
<dbReference type="Pfam" id="PF00535">
    <property type="entry name" value="Glycos_transf_2"/>
    <property type="match status" value="1"/>
</dbReference>
<dbReference type="GO" id="GO:0016758">
    <property type="term" value="F:hexosyltransferase activity"/>
    <property type="evidence" value="ECO:0007669"/>
    <property type="project" value="UniProtKB-ARBA"/>
</dbReference>
<dbReference type="KEGG" id="stax:MC45_17875"/>
<geneLocation type="plasmid" evidence="2 3">
    <name>STP1</name>
</geneLocation>
<feature type="domain" description="Glycosyltransferase 2-like" evidence="1">
    <location>
        <begin position="11"/>
        <end position="112"/>
    </location>
</feature>
<evidence type="ECO:0000313" key="3">
    <source>
        <dbReference type="Proteomes" id="UP000033200"/>
    </source>
</evidence>
<dbReference type="CDD" id="cd00761">
    <property type="entry name" value="Glyco_tranf_GTA_type"/>
    <property type="match status" value="1"/>
</dbReference>
<name>A0A097ELH5_9SPHN</name>
<keyword evidence="3" id="KW-1185">Reference proteome</keyword>
<organism evidence="2 3">
    <name type="scientific">Sphingomonas taxi</name>
    <dbReference type="NCBI Taxonomy" id="1549858"/>
    <lineage>
        <taxon>Bacteria</taxon>
        <taxon>Pseudomonadati</taxon>
        <taxon>Pseudomonadota</taxon>
        <taxon>Alphaproteobacteria</taxon>
        <taxon>Sphingomonadales</taxon>
        <taxon>Sphingomonadaceae</taxon>
        <taxon>Sphingomonas</taxon>
    </lineage>
</organism>
<evidence type="ECO:0000313" key="2">
    <source>
        <dbReference type="EMBL" id="AIT08397.1"/>
    </source>
</evidence>
<dbReference type="InterPro" id="IPR001173">
    <property type="entry name" value="Glyco_trans_2-like"/>
</dbReference>
<sequence>MTEGMPSIRASVVVINHNYGEFLATAIDSALAQDHADVEVVVVDDGSTDHSAAIIAGYGDRIRAVMKAQGGHVEAVNAGYAASSGEVVLFLDADDLIHPDCLRRALAMLQPGDSKVQFRLATLDRTGADQNMPFPHFPPNFSADDVLRGAARSGWYPWTVSTGNVFVRGFLDRVMPIDAKTVYRSPDGYLSKLAPLYGPVRSLREVLGGYRVHGQNAWASSQKTWSADTALRWLAFDRVLERAFVSAAQTQGVVVRQPLLRSFQALEYRMQALRFADPDKRPPDSRQTVMTDAVHWLVELHPFGWPGSVARFGWLAFLGYAPRRLVERQVRKARTQTNRSLFWRSMLSLTRKFE</sequence>
<dbReference type="EMBL" id="CP009572">
    <property type="protein sequence ID" value="AIT08397.1"/>
    <property type="molecule type" value="Genomic_DNA"/>
</dbReference>
<evidence type="ECO:0000259" key="1">
    <source>
        <dbReference type="Pfam" id="PF00535"/>
    </source>
</evidence>
<dbReference type="SUPFAM" id="SSF53448">
    <property type="entry name" value="Nucleotide-diphospho-sugar transferases"/>
    <property type="match status" value="1"/>
</dbReference>
<gene>
    <name evidence="2" type="ORF">MC45_17875</name>
</gene>
<dbReference type="RefSeq" id="WP_041394069.1">
    <property type="nucleotide sequence ID" value="NZ_CP009572.1"/>
</dbReference>
<protein>
    <submittedName>
        <fullName evidence="2">Glycosyl transferase</fullName>
    </submittedName>
</protein>
<accession>A0A097ELH5</accession>
<dbReference type="PANTHER" id="PTHR22916">
    <property type="entry name" value="GLYCOSYLTRANSFERASE"/>
    <property type="match status" value="1"/>
</dbReference>
<dbReference type="Proteomes" id="UP000033200">
    <property type="component" value="Plasmid STP1"/>
</dbReference>
<dbReference type="PANTHER" id="PTHR22916:SF65">
    <property type="entry name" value="SLR1065 PROTEIN"/>
    <property type="match status" value="1"/>
</dbReference>
<proteinExistence type="predicted"/>
<keyword evidence="2" id="KW-0614">Plasmid</keyword>